<keyword evidence="2 11" id="KW-0696">RNA-directed RNA polymerase</keyword>
<evidence type="ECO:0000313" key="12">
    <source>
        <dbReference type="Proteomes" id="UP000678684"/>
    </source>
</evidence>
<comment type="catalytic activity">
    <reaction evidence="8">
        <text>RNA(n) + a ribonucleoside 5'-triphosphate = RNA(n+1) + diphosphate</text>
        <dbReference type="Rhea" id="RHEA:21248"/>
        <dbReference type="Rhea" id="RHEA-COMP:14527"/>
        <dbReference type="Rhea" id="RHEA-COMP:17342"/>
        <dbReference type="ChEBI" id="CHEBI:33019"/>
        <dbReference type="ChEBI" id="CHEBI:61557"/>
        <dbReference type="ChEBI" id="CHEBI:140395"/>
        <dbReference type="EC" id="2.7.7.48"/>
    </reaction>
</comment>
<dbReference type="InterPro" id="IPR005093">
    <property type="entry name" value="RNArep_beta"/>
</dbReference>
<evidence type="ECO:0000256" key="4">
    <source>
        <dbReference type="ARBA" id="ARBA00022695"/>
    </source>
</evidence>
<evidence type="ECO:0000256" key="5">
    <source>
        <dbReference type="ARBA" id="ARBA00022741"/>
    </source>
</evidence>
<name>A0A8S5KY96_9VIRU</name>
<dbReference type="GO" id="GO:0046872">
    <property type="term" value="F:metal ion binding"/>
    <property type="evidence" value="ECO:0007669"/>
    <property type="project" value="UniProtKB-KW"/>
</dbReference>
<keyword evidence="4" id="KW-0548">Nucleotidyltransferase</keyword>
<evidence type="ECO:0000256" key="1">
    <source>
        <dbReference type="ARBA" id="ARBA00012494"/>
    </source>
</evidence>
<evidence type="ECO:0000256" key="6">
    <source>
        <dbReference type="ARBA" id="ARBA00022953"/>
    </source>
</evidence>
<dbReference type="Pfam" id="PF03431">
    <property type="entry name" value="RNA_replicase_B"/>
    <property type="match status" value="1"/>
</dbReference>
<dbReference type="PROSITE" id="PS50522">
    <property type="entry name" value="RDRP_PHAGE"/>
    <property type="match status" value="1"/>
</dbReference>
<dbReference type="GO" id="GO:0003968">
    <property type="term" value="F:RNA-directed RNA polymerase activity"/>
    <property type="evidence" value="ECO:0007669"/>
    <property type="project" value="UniProtKB-KW"/>
</dbReference>
<feature type="binding site" evidence="9">
    <location>
        <position position="356"/>
    </location>
    <ligand>
        <name>Mg(2+)</name>
        <dbReference type="ChEBI" id="CHEBI:18420"/>
        <label>2</label>
    </ligand>
</feature>
<dbReference type="GO" id="GO:0000166">
    <property type="term" value="F:nucleotide binding"/>
    <property type="evidence" value="ECO:0007669"/>
    <property type="project" value="UniProtKB-KW"/>
</dbReference>
<gene>
    <name evidence="11" type="primary">SRR6960803_8_3</name>
</gene>
<organism evidence="11 12">
    <name type="scientific">ssRNA phage SRR6960803_8</name>
    <dbReference type="NCBI Taxonomy" id="2786624"/>
    <lineage>
        <taxon>Viruses</taxon>
        <taxon>Riboviria</taxon>
        <taxon>Orthornavirae</taxon>
        <taxon>Lenarviricota</taxon>
        <taxon>Leviviricetes</taxon>
        <taxon>Norzivirales</taxon>
        <taxon>Fiersviridae</taxon>
        <taxon>Hahdsevirus</taxon>
        <taxon>Hahdsevirus borborenecus</taxon>
    </lineage>
</organism>
<evidence type="ECO:0000256" key="9">
    <source>
        <dbReference type="PIRSR" id="PIRSR605093-1"/>
    </source>
</evidence>
<keyword evidence="9" id="KW-0479">Metal-binding</keyword>
<protein>
    <recommendedName>
        <fullName evidence="1">RNA-directed RNA polymerase</fullName>
        <ecNumber evidence="1">2.7.7.48</ecNumber>
    </recommendedName>
    <alternativeName>
        <fullName evidence="7">RNA replicase beta chain</fullName>
    </alternativeName>
</protein>
<evidence type="ECO:0000256" key="3">
    <source>
        <dbReference type="ARBA" id="ARBA00022679"/>
    </source>
</evidence>
<dbReference type="KEGG" id="vg:80398372"/>
<keyword evidence="3" id="KW-0808">Transferase</keyword>
<reference evidence="11" key="1">
    <citation type="submission" date="2020-09" db="EMBL/GenBank/DDBJ databases">
        <title>Leviviricetes taxonomy.</title>
        <authorList>
            <person name="Stockdale S.R."/>
            <person name="Callanan J."/>
            <person name="Adriaenssens E.M."/>
            <person name="Kuhn J.H."/>
            <person name="Rumnieks J."/>
            <person name="Shkoporov A."/>
            <person name="Draper L.A."/>
            <person name="Ross P."/>
            <person name="Hill C."/>
        </authorList>
    </citation>
    <scope>NUCLEOTIDE SEQUENCE</scope>
</reference>
<dbReference type="GeneID" id="80398372"/>
<evidence type="ECO:0000256" key="7">
    <source>
        <dbReference type="ARBA" id="ARBA00030248"/>
    </source>
</evidence>
<dbReference type="EC" id="2.7.7.48" evidence="1"/>
<keyword evidence="12" id="KW-1185">Reference proteome</keyword>
<dbReference type="InterPro" id="IPR043502">
    <property type="entry name" value="DNA/RNA_pol_sf"/>
</dbReference>
<dbReference type="InterPro" id="IPR007096">
    <property type="entry name" value="RNA-dir_Rpol_cat_phage"/>
</dbReference>
<feature type="binding site" evidence="9">
    <location>
        <position position="355"/>
    </location>
    <ligand>
        <name>Mg(2+)</name>
        <dbReference type="ChEBI" id="CHEBI:18420"/>
        <label>2</label>
    </ligand>
</feature>
<dbReference type="EMBL" id="BK013616">
    <property type="protein sequence ID" value="DAD50750.1"/>
    <property type="molecule type" value="Genomic_RNA"/>
</dbReference>
<keyword evidence="9" id="KW-0460">Magnesium</keyword>
<keyword evidence="5" id="KW-0547">Nucleotide-binding</keyword>
<evidence type="ECO:0000313" key="11">
    <source>
        <dbReference type="EMBL" id="DAD50750.1"/>
    </source>
</evidence>
<dbReference type="SUPFAM" id="SSF56672">
    <property type="entry name" value="DNA/RNA polymerases"/>
    <property type="match status" value="1"/>
</dbReference>
<keyword evidence="6" id="KW-0693">Viral RNA replication</keyword>
<evidence type="ECO:0000256" key="2">
    <source>
        <dbReference type="ARBA" id="ARBA00022484"/>
    </source>
</evidence>
<proteinExistence type="predicted"/>
<dbReference type="GO" id="GO:0039694">
    <property type="term" value="P:viral RNA genome replication"/>
    <property type="evidence" value="ECO:0007669"/>
    <property type="project" value="InterPro"/>
</dbReference>
<evidence type="ECO:0000256" key="8">
    <source>
        <dbReference type="ARBA" id="ARBA00048744"/>
    </source>
</evidence>
<evidence type="ECO:0000259" key="10">
    <source>
        <dbReference type="PROSITE" id="PS50522"/>
    </source>
</evidence>
<dbReference type="Proteomes" id="UP000678684">
    <property type="component" value="Segment"/>
</dbReference>
<feature type="binding site" evidence="9">
    <location>
        <position position="277"/>
    </location>
    <ligand>
        <name>Mg(2+)</name>
        <dbReference type="ChEBI" id="CHEBI:18420"/>
        <label>2</label>
    </ligand>
</feature>
<accession>A0A8S5KY96</accession>
<dbReference type="RefSeq" id="YP_010769376.1">
    <property type="nucleotide sequence ID" value="NC_073955.1"/>
</dbReference>
<comment type="cofactor">
    <cofactor evidence="9">
        <name>Mg(2+)</name>
        <dbReference type="ChEBI" id="CHEBI:18420"/>
    </cofactor>
    <text evidence="9">Binds 2 Mg(2+) per subunit.</text>
</comment>
<sequence>MKPHPLRERLLRIAHAFYKDLDSPVSLGCWLRLKYGEDLQLAEMSIKPDNYLTCARFETDYAAVNWLRKSVDLETGINLKEVATRKFITSEQECFRTNERFRSYDPNCDDPYGRTAVISKAARKIRRLIGAEVPDSLFNMCAWGPGATASLKGSLTPEDKITEARVSVTPDCQLLASHVLGQDLFWTRARGIDADAACCWLPTEFQQVSGSRYLTVPKDARSDRSICAEPTANIFLQKAVGSFFRSRLKKVGVDLDDQTLNQKLAAQAYVKNLATIDLSSASDSVAIEVVRALLPLEWLNLLEILRCPSVLIEGRTLRLQKFSSMGNGFTFELESLIFWALLASCGEPNPGVYGDDLIVRQASAERCISVLSEFGFRTNLEKTFIKGSFFESCGHHFFRGVLVTPPYQKESLYGQKGSFERAITLAHNRLYRWWDAGLFHTRGLGLDHADNLRVVRTLRQLSEKPCFQPAESVADTGFITHNLSELTVVRRTRYKLTFRGWRFFPKGRIPPDPVGYAYSLRFGGSSRSLRSSELVDDPFTFYPRQQGTWRIAWCSVFRS</sequence>
<feature type="domain" description="RdRp catalytic" evidence="10">
    <location>
        <begin position="262"/>
        <end position="387"/>
    </location>
</feature>